<dbReference type="Gene3D" id="2.40.50.1020">
    <property type="entry name" value="LytTr DNA-binding domain"/>
    <property type="match status" value="1"/>
</dbReference>
<accession>A0ABY9RHI3</accession>
<evidence type="ECO:0000313" key="4">
    <source>
        <dbReference type="EMBL" id="WMW80678.1"/>
    </source>
</evidence>
<dbReference type="EMBL" id="CP133720">
    <property type="protein sequence ID" value="WMW80678.1"/>
    <property type="molecule type" value="Genomic_DNA"/>
</dbReference>
<feature type="domain" description="HTH LytTR-type" evidence="3">
    <location>
        <begin position="162"/>
        <end position="260"/>
    </location>
</feature>
<dbReference type="Gene3D" id="3.40.50.2300">
    <property type="match status" value="1"/>
</dbReference>
<keyword evidence="5" id="KW-1185">Reference proteome</keyword>
<keyword evidence="1" id="KW-0597">Phosphoprotein</keyword>
<protein>
    <submittedName>
        <fullName evidence="4">LytTR family DNA-binding domain-containing protein</fullName>
    </submittedName>
</protein>
<evidence type="ECO:0000313" key="5">
    <source>
        <dbReference type="Proteomes" id="UP001181355"/>
    </source>
</evidence>
<name>A0ABY9RHI3_9BURK</name>
<keyword evidence="4" id="KW-0238">DNA-binding</keyword>
<dbReference type="SUPFAM" id="SSF52172">
    <property type="entry name" value="CheY-like"/>
    <property type="match status" value="1"/>
</dbReference>
<dbReference type="Pfam" id="PF04397">
    <property type="entry name" value="LytTR"/>
    <property type="match status" value="1"/>
</dbReference>
<dbReference type="PROSITE" id="PS50110">
    <property type="entry name" value="RESPONSE_REGULATORY"/>
    <property type="match status" value="1"/>
</dbReference>
<gene>
    <name evidence="4" type="ORF">RF679_18870</name>
</gene>
<feature type="domain" description="Response regulatory" evidence="2">
    <location>
        <begin position="5"/>
        <end position="117"/>
    </location>
</feature>
<dbReference type="PROSITE" id="PS50930">
    <property type="entry name" value="HTH_LYTTR"/>
    <property type="match status" value="1"/>
</dbReference>
<evidence type="ECO:0000259" key="2">
    <source>
        <dbReference type="PROSITE" id="PS50110"/>
    </source>
</evidence>
<dbReference type="GO" id="GO:0003677">
    <property type="term" value="F:DNA binding"/>
    <property type="evidence" value="ECO:0007669"/>
    <property type="project" value="UniProtKB-KW"/>
</dbReference>
<proteinExistence type="predicted"/>
<dbReference type="Pfam" id="PF00072">
    <property type="entry name" value="Response_reg"/>
    <property type="match status" value="1"/>
</dbReference>
<dbReference type="RefSeq" id="WP_309482169.1">
    <property type="nucleotide sequence ID" value="NZ_CP133720.1"/>
</dbReference>
<evidence type="ECO:0000259" key="3">
    <source>
        <dbReference type="PROSITE" id="PS50930"/>
    </source>
</evidence>
<dbReference type="InterPro" id="IPR001789">
    <property type="entry name" value="Sig_transdc_resp-reg_receiver"/>
</dbReference>
<reference evidence="4" key="1">
    <citation type="submission" date="2023-09" db="EMBL/GenBank/DDBJ databases">
        <title>Undibacterium sp. 20NA77.5 isolated from freshwater.</title>
        <authorList>
            <person name="Le V."/>
            <person name="Ko S.-R."/>
            <person name="Ahn C.-Y."/>
            <person name="Oh H.-M."/>
        </authorList>
    </citation>
    <scope>NUCLEOTIDE SEQUENCE</scope>
    <source>
        <strain evidence="4">20NA77.5</strain>
    </source>
</reference>
<organism evidence="4 5">
    <name type="scientific">Undibacterium cyanobacteriorum</name>
    <dbReference type="NCBI Taxonomy" id="3073561"/>
    <lineage>
        <taxon>Bacteria</taxon>
        <taxon>Pseudomonadati</taxon>
        <taxon>Pseudomonadota</taxon>
        <taxon>Betaproteobacteria</taxon>
        <taxon>Burkholderiales</taxon>
        <taxon>Oxalobacteraceae</taxon>
        <taxon>Undibacterium</taxon>
    </lineage>
</organism>
<dbReference type="Proteomes" id="UP001181355">
    <property type="component" value="Chromosome"/>
</dbReference>
<dbReference type="PANTHER" id="PTHR37299:SF1">
    <property type="entry name" value="STAGE 0 SPORULATION PROTEIN A HOMOLOG"/>
    <property type="match status" value="1"/>
</dbReference>
<dbReference type="InterPro" id="IPR007492">
    <property type="entry name" value="LytTR_DNA-bd_dom"/>
</dbReference>
<feature type="modified residue" description="4-aspartylphosphate" evidence="1">
    <location>
        <position position="57"/>
    </location>
</feature>
<dbReference type="InterPro" id="IPR011006">
    <property type="entry name" value="CheY-like_superfamily"/>
</dbReference>
<evidence type="ECO:0000256" key="1">
    <source>
        <dbReference type="PROSITE-ProRule" id="PRU00169"/>
    </source>
</evidence>
<sequence length="260" mass="29868">MKKFTALIVDDEAHLRQHLRHRLLQVWPELEVIGEAANASTAQQLYLEHPVDIVFLDIRMPGQSGIEIATHFIEKSIVVFVTAYDSYAIEAFEKGAVDYLLKPIEKDRLSHCCKRLQERLSLGSNSSLVSNHLNDIKNCLVQLGSSQEISSKKYLRWIQAGVGNGIRLISTSEILYFRSDEKYTSVRTEQSEYLIRKTLKELEDELDPHEFWRVHRSALVKVGAISSVLRDEKGKQVLSIRGIQEKIEVSRNHTHLFQQM</sequence>
<dbReference type="SMART" id="SM00850">
    <property type="entry name" value="LytTR"/>
    <property type="match status" value="1"/>
</dbReference>
<dbReference type="SMART" id="SM00448">
    <property type="entry name" value="REC"/>
    <property type="match status" value="1"/>
</dbReference>
<dbReference type="InterPro" id="IPR046947">
    <property type="entry name" value="LytR-like"/>
</dbReference>
<dbReference type="PANTHER" id="PTHR37299">
    <property type="entry name" value="TRANSCRIPTIONAL REGULATOR-RELATED"/>
    <property type="match status" value="1"/>
</dbReference>